<name>A0A0V1KL42_9BILA</name>
<comment type="caution">
    <text evidence="1">The sequence shown here is derived from an EMBL/GenBank/DDBJ whole genome shotgun (WGS) entry which is preliminary data.</text>
</comment>
<evidence type="ECO:0000313" key="1">
    <source>
        <dbReference type="EMBL" id="KRZ47874.1"/>
    </source>
</evidence>
<dbReference type="AlphaFoldDB" id="A0A0V1KL42"/>
<accession>A0A0V1KL42</accession>
<reference evidence="1 2" key="1">
    <citation type="submission" date="2015-05" db="EMBL/GenBank/DDBJ databases">
        <title>Evolution of Trichinella species and genotypes.</title>
        <authorList>
            <person name="Korhonen P.K."/>
            <person name="Edoardo P."/>
            <person name="Giuseppe L.R."/>
            <person name="Gasser R.B."/>
        </authorList>
    </citation>
    <scope>NUCLEOTIDE SEQUENCE [LARGE SCALE GENOMIC DNA]</scope>
    <source>
        <strain evidence="1">ISS10</strain>
    </source>
</reference>
<dbReference type="EMBL" id="JYDW01000534">
    <property type="protein sequence ID" value="KRZ47874.1"/>
    <property type="molecule type" value="Genomic_DNA"/>
</dbReference>
<keyword evidence="2" id="KW-1185">Reference proteome</keyword>
<dbReference type="Proteomes" id="UP000054721">
    <property type="component" value="Unassembled WGS sequence"/>
</dbReference>
<protein>
    <submittedName>
        <fullName evidence="1">Uncharacterized protein</fullName>
    </submittedName>
</protein>
<evidence type="ECO:0000313" key="2">
    <source>
        <dbReference type="Proteomes" id="UP000054721"/>
    </source>
</evidence>
<organism evidence="1 2">
    <name type="scientific">Trichinella nativa</name>
    <dbReference type="NCBI Taxonomy" id="6335"/>
    <lineage>
        <taxon>Eukaryota</taxon>
        <taxon>Metazoa</taxon>
        <taxon>Ecdysozoa</taxon>
        <taxon>Nematoda</taxon>
        <taxon>Enoplea</taxon>
        <taxon>Dorylaimia</taxon>
        <taxon>Trichinellida</taxon>
        <taxon>Trichinellidae</taxon>
        <taxon>Trichinella</taxon>
    </lineage>
</organism>
<gene>
    <name evidence="1" type="ORF">T02_16148</name>
</gene>
<dbReference type="OrthoDB" id="10337825at2759"/>
<sequence>MHLGIVVHIYRILAFFIQHHLVNFYTTVENGQLLAAFEISLPPHDNGNVLQKQNLKTQNLNNNAYPQNKLLNSITGMHPIIGPNTFSTFNVPTHDLLKTVVVVPDVPDEYPTGADANIFTVPGGVKVAMPSPEADAVG</sequence>
<proteinExistence type="predicted"/>